<evidence type="ECO:0000256" key="3">
    <source>
        <dbReference type="ARBA" id="ARBA00005709"/>
    </source>
</evidence>
<gene>
    <name evidence="6" type="ORF">SAMN05444370_106245</name>
</gene>
<comment type="similarity">
    <text evidence="3">Belongs to the bacterial flagellin family.</text>
</comment>
<dbReference type="InterPro" id="IPR001029">
    <property type="entry name" value="Flagellin_N"/>
</dbReference>
<accession>A0A1H4C7K2</accession>
<evidence type="ECO:0000256" key="4">
    <source>
        <dbReference type="ARBA" id="ARBA00023143"/>
    </source>
</evidence>
<dbReference type="Gene3D" id="1.20.1330.10">
    <property type="entry name" value="f41 fragment of flagellin, N-terminal domain"/>
    <property type="match status" value="1"/>
</dbReference>
<dbReference type="GO" id="GO:0009288">
    <property type="term" value="C:bacterial-type flagellum"/>
    <property type="evidence" value="ECO:0007669"/>
    <property type="project" value="UniProtKB-SubCell"/>
</dbReference>
<keyword evidence="6" id="KW-0282">Flagellum</keyword>
<evidence type="ECO:0000256" key="1">
    <source>
        <dbReference type="ARBA" id="ARBA00004365"/>
    </source>
</evidence>
<keyword evidence="4" id="KW-0975">Bacterial flagellum</keyword>
<dbReference type="STRING" id="89524.SAMN05444370_106245"/>
<organism evidence="6 7">
    <name type="scientific">Rubrimonas cliftonensis</name>
    <dbReference type="NCBI Taxonomy" id="89524"/>
    <lineage>
        <taxon>Bacteria</taxon>
        <taxon>Pseudomonadati</taxon>
        <taxon>Pseudomonadota</taxon>
        <taxon>Alphaproteobacteria</taxon>
        <taxon>Rhodobacterales</taxon>
        <taxon>Paracoccaceae</taxon>
        <taxon>Rubrimonas</taxon>
    </lineage>
</organism>
<dbReference type="InterPro" id="IPR001492">
    <property type="entry name" value="Flagellin"/>
</dbReference>
<protein>
    <submittedName>
        <fullName evidence="6">Flagellin</fullName>
    </submittedName>
</protein>
<dbReference type="PANTHER" id="PTHR42792">
    <property type="entry name" value="FLAGELLIN"/>
    <property type="match status" value="1"/>
</dbReference>
<feature type="non-terminal residue" evidence="6">
    <location>
        <position position="287"/>
    </location>
</feature>
<reference evidence="6 7" key="1">
    <citation type="submission" date="2016-10" db="EMBL/GenBank/DDBJ databases">
        <authorList>
            <person name="de Groot N.N."/>
        </authorList>
    </citation>
    <scope>NUCLEOTIDE SEQUENCE [LARGE SCALE GENOMIC DNA]</scope>
    <source>
        <strain evidence="6 7">DSM 15345</strain>
    </source>
</reference>
<dbReference type="Pfam" id="PF00669">
    <property type="entry name" value="Flagellin_N"/>
    <property type="match status" value="1"/>
</dbReference>
<proteinExistence type="inferred from homology"/>
<dbReference type="PANTHER" id="PTHR42792:SF2">
    <property type="entry name" value="FLAGELLIN"/>
    <property type="match status" value="1"/>
</dbReference>
<dbReference type="GO" id="GO:0005198">
    <property type="term" value="F:structural molecule activity"/>
    <property type="evidence" value="ECO:0007669"/>
    <property type="project" value="InterPro"/>
</dbReference>
<dbReference type="GO" id="GO:0005576">
    <property type="term" value="C:extracellular region"/>
    <property type="evidence" value="ECO:0007669"/>
    <property type="project" value="UniProtKB-SubCell"/>
</dbReference>
<sequence>MSSILTNNSSMVSLNTLRSINKQLGEVQGNISTGKKIANARDNAAIWSVSAVMNSDVTGFKAITDSLALGQSTLNVARTGAETVNKLLDELKGRIVAAQSDNVDRSKIQADASELRSNINATVVASQFNGLNVLQRSVTDGVIEVVGSLDRDSSGNVTAATIDVSRATLDAGVAGTGSGVANGAVESVAATALATTNLTGAIGAGTTYAVGDKIAISLVGTDNGRGIILSYEVTATDTGADGSTAADAATMLLRATRAMAVQLEAYATAETGAAATTDLANISTQAN</sequence>
<dbReference type="Proteomes" id="UP000198703">
    <property type="component" value="Unassembled WGS sequence"/>
</dbReference>
<dbReference type="SUPFAM" id="SSF64518">
    <property type="entry name" value="Phase 1 flagellin"/>
    <property type="match status" value="1"/>
</dbReference>
<comment type="subcellular location">
    <subcellularLocation>
        <location evidence="1">Bacterial flagellum</location>
    </subcellularLocation>
    <subcellularLocation>
        <location evidence="2">Secreted</location>
    </subcellularLocation>
</comment>
<evidence type="ECO:0000313" key="7">
    <source>
        <dbReference type="Proteomes" id="UP000198703"/>
    </source>
</evidence>
<evidence type="ECO:0000259" key="5">
    <source>
        <dbReference type="Pfam" id="PF00669"/>
    </source>
</evidence>
<name>A0A1H4C7K2_9RHOB</name>
<evidence type="ECO:0000313" key="6">
    <source>
        <dbReference type="EMBL" id="SEA56300.1"/>
    </source>
</evidence>
<keyword evidence="6" id="KW-0966">Cell projection</keyword>
<keyword evidence="6" id="KW-0969">Cilium</keyword>
<dbReference type="AlphaFoldDB" id="A0A1H4C7K2"/>
<evidence type="ECO:0000256" key="2">
    <source>
        <dbReference type="ARBA" id="ARBA00004613"/>
    </source>
</evidence>
<dbReference type="EMBL" id="FNQM01000006">
    <property type="protein sequence ID" value="SEA56300.1"/>
    <property type="molecule type" value="Genomic_DNA"/>
</dbReference>
<feature type="domain" description="Flagellin N-terminal" evidence="5">
    <location>
        <begin position="4"/>
        <end position="138"/>
    </location>
</feature>
<keyword evidence="7" id="KW-1185">Reference proteome</keyword>